<evidence type="ECO:0000256" key="1">
    <source>
        <dbReference type="ARBA" id="ARBA00004571"/>
    </source>
</evidence>
<dbReference type="SUPFAM" id="SSF49464">
    <property type="entry name" value="Carboxypeptidase regulatory domain-like"/>
    <property type="match status" value="1"/>
</dbReference>
<feature type="domain" description="TonB-dependent receptor plug" evidence="14">
    <location>
        <begin position="133"/>
        <end position="229"/>
    </location>
</feature>
<dbReference type="Pfam" id="PF00593">
    <property type="entry name" value="TonB_dep_Rec_b-barrel"/>
    <property type="match status" value="1"/>
</dbReference>
<reference evidence="15 16" key="1">
    <citation type="submission" date="2020-04" db="EMBL/GenBank/DDBJ databases">
        <title>Flammeovirga sp. SR4, a novel species isolated from seawater.</title>
        <authorList>
            <person name="Wang X."/>
        </authorList>
    </citation>
    <scope>NUCLEOTIDE SEQUENCE [LARGE SCALE GENOMIC DNA]</scope>
    <source>
        <strain evidence="15 16">ATCC 23126</strain>
    </source>
</reference>
<dbReference type="InterPro" id="IPR012910">
    <property type="entry name" value="Plug_dom"/>
</dbReference>
<keyword evidence="9 10" id="KW-0998">Cell outer membrane</keyword>
<evidence type="ECO:0000256" key="11">
    <source>
        <dbReference type="RuleBase" id="RU003357"/>
    </source>
</evidence>
<dbReference type="Pfam" id="PF13715">
    <property type="entry name" value="CarbopepD_reg_2"/>
    <property type="match status" value="1"/>
</dbReference>
<comment type="similarity">
    <text evidence="10 11">Belongs to the TonB-dependent receptor family.</text>
</comment>
<evidence type="ECO:0000259" key="13">
    <source>
        <dbReference type="Pfam" id="PF00593"/>
    </source>
</evidence>
<dbReference type="RefSeq" id="WP_169656845.1">
    <property type="nucleotide sequence ID" value="NZ_JABANE010000025.1"/>
</dbReference>
<dbReference type="EMBL" id="JABANE010000025">
    <property type="protein sequence ID" value="NME68544.1"/>
    <property type="molecule type" value="Genomic_DNA"/>
</dbReference>
<keyword evidence="4 10" id="KW-0812">Transmembrane</keyword>
<gene>
    <name evidence="15" type="ORF">HHU12_11290</name>
</gene>
<dbReference type="SUPFAM" id="SSF56935">
    <property type="entry name" value="Porins"/>
    <property type="match status" value="1"/>
</dbReference>
<dbReference type="InterPro" id="IPR000531">
    <property type="entry name" value="Beta-barrel_TonB"/>
</dbReference>
<accession>A0A7X9P2V5</accession>
<name>A0A7X9P2V5_9BACT</name>
<dbReference type="Gene3D" id="2.60.40.1120">
    <property type="entry name" value="Carboxypeptidase-like, regulatory domain"/>
    <property type="match status" value="1"/>
</dbReference>
<evidence type="ECO:0000256" key="8">
    <source>
        <dbReference type="ARBA" id="ARBA00023170"/>
    </source>
</evidence>
<evidence type="ECO:0000259" key="14">
    <source>
        <dbReference type="Pfam" id="PF07715"/>
    </source>
</evidence>
<evidence type="ECO:0000256" key="7">
    <source>
        <dbReference type="ARBA" id="ARBA00023136"/>
    </source>
</evidence>
<dbReference type="GO" id="GO:0015344">
    <property type="term" value="F:siderophore uptake transmembrane transporter activity"/>
    <property type="evidence" value="ECO:0007669"/>
    <property type="project" value="TreeGrafter"/>
</dbReference>
<feature type="chain" id="PRO_5031430909" evidence="12">
    <location>
        <begin position="20"/>
        <end position="800"/>
    </location>
</feature>
<organism evidence="15 16">
    <name type="scientific">Flammeovirga aprica JL-4</name>
    <dbReference type="NCBI Taxonomy" id="694437"/>
    <lineage>
        <taxon>Bacteria</taxon>
        <taxon>Pseudomonadati</taxon>
        <taxon>Bacteroidota</taxon>
        <taxon>Cytophagia</taxon>
        <taxon>Cytophagales</taxon>
        <taxon>Flammeovirgaceae</taxon>
        <taxon>Flammeovirga</taxon>
    </lineage>
</organism>
<evidence type="ECO:0000256" key="4">
    <source>
        <dbReference type="ARBA" id="ARBA00022692"/>
    </source>
</evidence>
<dbReference type="InterPro" id="IPR037066">
    <property type="entry name" value="Plug_dom_sf"/>
</dbReference>
<proteinExistence type="inferred from homology"/>
<evidence type="ECO:0000256" key="2">
    <source>
        <dbReference type="ARBA" id="ARBA00022448"/>
    </source>
</evidence>
<evidence type="ECO:0000256" key="6">
    <source>
        <dbReference type="ARBA" id="ARBA00023077"/>
    </source>
</evidence>
<evidence type="ECO:0000256" key="9">
    <source>
        <dbReference type="ARBA" id="ARBA00023237"/>
    </source>
</evidence>
<dbReference type="Gene3D" id="2.40.170.20">
    <property type="entry name" value="TonB-dependent receptor, beta-barrel domain"/>
    <property type="match status" value="1"/>
</dbReference>
<keyword evidence="16" id="KW-1185">Reference proteome</keyword>
<comment type="caution">
    <text evidence="15">The sequence shown here is derived from an EMBL/GenBank/DDBJ whole genome shotgun (WGS) entry which is preliminary data.</text>
</comment>
<evidence type="ECO:0000256" key="10">
    <source>
        <dbReference type="PROSITE-ProRule" id="PRU01360"/>
    </source>
</evidence>
<evidence type="ECO:0000313" key="16">
    <source>
        <dbReference type="Proteomes" id="UP000576082"/>
    </source>
</evidence>
<dbReference type="GO" id="GO:0044718">
    <property type="term" value="P:siderophore transmembrane transport"/>
    <property type="evidence" value="ECO:0007669"/>
    <property type="project" value="TreeGrafter"/>
</dbReference>
<sequence>MNKILFLFIFLIVTLGTNAQEANKCSYELKGVVLDAETKEALPFVMVSIKGTKKYALTNNDGEFQLDGLCHVSNCLVISCNGYCETTCDANCDIHKEKKNNSVIYMKPDVVALNEVTISETNDIDGTLSVAQDFVDGELLKIDPTQSLANALSSIEGVTFTSTGSNIQLPVIHGLYGNRVLVLNNGFKHGFQNWGSEHAPEIDIASANNVTVIKGASGVRYGPEALGGAIIVEGNPLHFNKSFGAKIGTGYQTNGRGYFANTEVSQGFKNLSYHVGGGYTRIGDRHAPDYSLTNTGKEEKAFNAGVKYKLNDFDVKLYYSFVDQNLGILRASITGNAEDFENAIGADKPDFIRPFSYDINEPNQLIQHHLATAEINWWYSDEEKLTFRVGRQLNQREEYDVRRNSHKPIINLDLTTTDYQLEWNHKKWLQLDGIMGLQFFTQDNDNNPGTDTTPFIPNYNTYRFSGFIIESLTKGKNTFELGIRMDSENNNVRGRDVYKNVFRDDYTFVNVTTSLGYVRKLTDNITYRTNFGTAWRTPNVEELFAFGQHGYKYSFGMLRYYIDENGEYQSDKVTPLSESGVKPEKGFKWINEWHINQKTNDFTVTAYANYIENYVYERPYGALGTVRGPMPGFFFDQSNSLFIGADFTWQKKWSEELDGSFGLSYLWSKNVERDEPLINQPPIRTSYNLKWSIKPFWFFESAYMSVEPSYTFHQFQAPRTLEKDEVVTPETEIFDFMSAPEGYFLLDASFGFKVNQLSANLSVQNVFNTSYRNYLNQFRYFADDMGRNFLFSINYNFNAK</sequence>
<dbReference type="Proteomes" id="UP000576082">
    <property type="component" value="Unassembled WGS sequence"/>
</dbReference>
<comment type="subcellular location">
    <subcellularLocation>
        <location evidence="1 10">Cell outer membrane</location>
        <topology evidence="1 10">Multi-pass membrane protein</topology>
    </subcellularLocation>
</comment>
<dbReference type="InterPro" id="IPR036942">
    <property type="entry name" value="Beta-barrel_TonB_sf"/>
</dbReference>
<protein>
    <submittedName>
        <fullName evidence="15">TonB-dependent receptor plug domain-containing protein</fullName>
    </submittedName>
</protein>
<keyword evidence="3 10" id="KW-1134">Transmembrane beta strand</keyword>
<dbReference type="Pfam" id="PF07715">
    <property type="entry name" value="Plug"/>
    <property type="match status" value="1"/>
</dbReference>
<feature type="signal peptide" evidence="12">
    <location>
        <begin position="1"/>
        <end position="19"/>
    </location>
</feature>
<keyword evidence="5 12" id="KW-0732">Signal</keyword>
<evidence type="ECO:0000256" key="5">
    <source>
        <dbReference type="ARBA" id="ARBA00022729"/>
    </source>
</evidence>
<dbReference type="InterPro" id="IPR039426">
    <property type="entry name" value="TonB-dep_rcpt-like"/>
</dbReference>
<evidence type="ECO:0000313" key="15">
    <source>
        <dbReference type="EMBL" id="NME68544.1"/>
    </source>
</evidence>
<dbReference type="InterPro" id="IPR008969">
    <property type="entry name" value="CarboxyPept-like_regulatory"/>
</dbReference>
<dbReference type="GO" id="GO:0009279">
    <property type="term" value="C:cell outer membrane"/>
    <property type="evidence" value="ECO:0007669"/>
    <property type="project" value="UniProtKB-SubCell"/>
</dbReference>
<evidence type="ECO:0000256" key="12">
    <source>
        <dbReference type="SAM" id="SignalP"/>
    </source>
</evidence>
<keyword evidence="2 10" id="KW-0813">Transport</keyword>
<feature type="domain" description="TonB-dependent receptor-like beta-barrel" evidence="13">
    <location>
        <begin position="251"/>
        <end position="766"/>
    </location>
</feature>
<dbReference type="PANTHER" id="PTHR30069">
    <property type="entry name" value="TONB-DEPENDENT OUTER MEMBRANE RECEPTOR"/>
    <property type="match status" value="1"/>
</dbReference>
<dbReference type="Gene3D" id="2.170.130.10">
    <property type="entry name" value="TonB-dependent receptor, plug domain"/>
    <property type="match status" value="1"/>
</dbReference>
<keyword evidence="6 11" id="KW-0798">TonB box</keyword>
<keyword evidence="7 10" id="KW-0472">Membrane</keyword>
<dbReference type="AlphaFoldDB" id="A0A7X9P2V5"/>
<keyword evidence="8 15" id="KW-0675">Receptor</keyword>
<dbReference type="PANTHER" id="PTHR30069:SF29">
    <property type="entry name" value="HEMOGLOBIN AND HEMOGLOBIN-HAPTOGLOBIN-BINDING PROTEIN 1-RELATED"/>
    <property type="match status" value="1"/>
</dbReference>
<dbReference type="PROSITE" id="PS52016">
    <property type="entry name" value="TONB_DEPENDENT_REC_3"/>
    <property type="match status" value="1"/>
</dbReference>
<evidence type="ECO:0000256" key="3">
    <source>
        <dbReference type="ARBA" id="ARBA00022452"/>
    </source>
</evidence>